<protein>
    <submittedName>
        <fullName evidence="2">Acid phosphatase</fullName>
    </submittedName>
</protein>
<evidence type="ECO:0000313" key="2">
    <source>
        <dbReference type="EMBL" id="KAJ8100133.1"/>
    </source>
</evidence>
<proteinExistence type="predicted"/>
<dbReference type="GeneID" id="80881177"/>
<dbReference type="SUPFAM" id="SSF53254">
    <property type="entry name" value="Phosphoglycerate mutase-like"/>
    <property type="match status" value="1"/>
</dbReference>
<name>A0AAD7VSA8_9ASCO</name>
<gene>
    <name evidence="2" type="ORF">POJ06DRAFT_238864</name>
</gene>
<accession>A0AAD7VSA8</accession>
<dbReference type="Gene3D" id="3.40.50.1240">
    <property type="entry name" value="Phosphoglycerate mutase-like"/>
    <property type="match status" value="2"/>
</dbReference>
<dbReference type="Pfam" id="PF00328">
    <property type="entry name" value="His_Phos_2"/>
    <property type="match status" value="1"/>
</dbReference>
<organism evidence="2 3">
    <name type="scientific">Lipomyces tetrasporus</name>
    <dbReference type="NCBI Taxonomy" id="54092"/>
    <lineage>
        <taxon>Eukaryota</taxon>
        <taxon>Fungi</taxon>
        <taxon>Dikarya</taxon>
        <taxon>Ascomycota</taxon>
        <taxon>Saccharomycotina</taxon>
        <taxon>Lipomycetes</taxon>
        <taxon>Lipomycetales</taxon>
        <taxon>Lipomycetaceae</taxon>
        <taxon>Lipomyces</taxon>
    </lineage>
</organism>
<comment type="caution">
    <text evidence="2">The sequence shown here is derived from an EMBL/GenBank/DDBJ whole genome shotgun (WGS) entry which is preliminary data.</text>
</comment>
<dbReference type="RefSeq" id="XP_056043583.1">
    <property type="nucleotide sequence ID" value="XM_056186011.1"/>
</dbReference>
<keyword evidence="1" id="KW-0378">Hydrolase</keyword>
<dbReference type="CDD" id="cd07061">
    <property type="entry name" value="HP_HAP_like"/>
    <property type="match status" value="1"/>
</dbReference>
<dbReference type="EMBL" id="JARPMG010000006">
    <property type="protein sequence ID" value="KAJ8100133.1"/>
    <property type="molecule type" value="Genomic_DNA"/>
</dbReference>
<keyword evidence="3" id="KW-1185">Reference proteome</keyword>
<dbReference type="GO" id="GO:0003993">
    <property type="term" value="F:acid phosphatase activity"/>
    <property type="evidence" value="ECO:0007669"/>
    <property type="project" value="TreeGrafter"/>
</dbReference>
<evidence type="ECO:0000256" key="1">
    <source>
        <dbReference type="ARBA" id="ARBA00022801"/>
    </source>
</evidence>
<dbReference type="PANTHER" id="PTHR20963:SF43">
    <property type="entry name" value="PUTATIVE (AFU_ORTHOLOGUE AFUA_7G01240)-RELATED"/>
    <property type="match status" value="1"/>
</dbReference>
<evidence type="ECO:0000313" key="3">
    <source>
        <dbReference type="Proteomes" id="UP001217417"/>
    </source>
</evidence>
<sequence>MLVPQGRKELFESGILNYYNYGHLYDKSFKLVVRTLSQAVRVFESAENFLASFSGSTGLSMLIFLFLVGDTWKSIYLKERTAKLRKFTGHYNWTVADSFYAQTLCSMGRLRIFLLTSILPFGRVEGHLLNVPANTTGANMTLDTNPVTFPVNQSLYLDFGHDANIIAAMRAFGVWTEAVRGIPASTARPAHRQLVASNIAPFAGRLNIEIIKAPHKVSARRSSKTGAKHDAYICDTGEMHYVHFVLNQRSIPLHVSFEACEYRDDGWCELPTFMNVQKENRLGKADYQYACFGNWTMMGYGFYNSGHPV</sequence>
<reference evidence="2" key="1">
    <citation type="submission" date="2023-03" db="EMBL/GenBank/DDBJ databases">
        <title>Near-Complete genome sequence of Lipomyces tetrasporous NRRL Y-64009, an oleaginous yeast capable of growing on lignocellulosic hydrolysates.</title>
        <authorList>
            <consortium name="Lawrence Berkeley National Laboratory"/>
            <person name="Jagtap S.S."/>
            <person name="Liu J.-J."/>
            <person name="Walukiewicz H.E."/>
            <person name="Pangilinan J."/>
            <person name="Lipzen A."/>
            <person name="Ahrendt S."/>
            <person name="Koriabine M."/>
            <person name="Cobaugh K."/>
            <person name="Salamov A."/>
            <person name="Yoshinaga Y."/>
            <person name="Ng V."/>
            <person name="Daum C."/>
            <person name="Grigoriev I.V."/>
            <person name="Slininger P.J."/>
            <person name="Dien B.S."/>
            <person name="Jin Y.-S."/>
            <person name="Rao C.V."/>
        </authorList>
    </citation>
    <scope>NUCLEOTIDE SEQUENCE</scope>
    <source>
        <strain evidence="2">NRRL Y-64009</strain>
    </source>
</reference>
<dbReference type="Proteomes" id="UP001217417">
    <property type="component" value="Unassembled WGS sequence"/>
</dbReference>
<dbReference type="InterPro" id="IPR000560">
    <property type="entry name" value="His_Pase_clade-2"/>
</dbReference>
<dbReference type="InterPro" id="IPR029033">
    <property type="entry name" value="His_PPase_superfam"/>
</dbReference>
<dbReference type="PANTHER" id="PTHR20963">
    <property type="entry name" value="MULTIPLE INOSITOL POLYPHOSPHATE PHOSPHATASE-RELATED"/>
    <property type="match status" value="1"/>
</dbReference>
<dbReference type="AlphaFoldDB" id="A0AAD7VSA8"/>